<proteinExistence type="predicted"/>
<evidence type="ECO:0000313" key="2">
    <source>
        <dbReference type="EMBL" id="GAH24930.1"/>
    </source>
</evidence>
<evidence type="ECO:0000256" key="1">
    <source>
        <dbReference type="SAM" id="MobiDB-lite"/>
    </source>
</evidence>
<feature type="non-terminal residue" evidence="2">
    <location>
        <position position="72"/>
    </location>
</feature>
<dbReference type="AlphaFoldDB" id="X1EXA0"/>
<protein>
    <submittedName>
        <fullName evidence="2">Uncharacterized protein</fullName>
    </submittedName>
</protein>
<comment type="caution">
    <text evidence="2">The sequence shown here is derived from an EMBL/GenBank/DDBJ whole genome shotgun (WGS) entry which is preliminary data.</text>
</comment>
<name>X1EXA0_9ZZZZ</name>
<gene>
    <name evidence="2" type="ORF">S03H2_05262</name>
</gene>
<feature type="region of interest" description="Disordered" evidence="1">
    <location>
        <begin position="53"/>
        <end position="72"/>
    </location>
</feature>
<reference evidence="2" key="1">
    <citation type="journal article" date="2014" name="Front. Microbiol.">
        <title>High frequency of phylogenetically diverse reductive dehalogenase-homologous genes in deep subseafloor sedimentary metagenomes.</title>
        <authorList>
            <person name="Kawai M."/>
            <person name="Futagami T."/>
            <person name="Toyoda A."/>
            <person name="Takaki Y."/>
            <person name="Nishi S."/>
            <person name="Hori S."/>
            <person name="Arai W."/>
            <person name="Tsubouchi T."/>
            <person name="Morono Y."/>
            <person name="Uchiyama I."/>
            <person name="Ito T."/>
            <person name="Fujiyama A."/>
            <person name="Inagaki F."/>
            <person name="Takami H."/>
        </authorList>
    </citation>
    <scope>NUCLEOTIDE SEQUENCE</scope>
    <source>
        <strain evidence="2">Expedition CK06-06</strain>
    </source>
</reference>
<accession>X1EXA0</accession>
<sequence length="72" mass="7761">MLAQIIGLRSVDVFGGMSATGLLTNHGDATSQSIEKDAHCRIEMRRRIFAADDQEAGPEHIVEPPFNPGVAN</sequence>
<organism evidence="2">
    <name type="scientific">marine sediment metagenome</name>
    <dbReference type="NCBI Taxonomy" id="412755"/>
    <lineage>
        <taxon>unclassified sequences</taxon>
        <taxon>metagenomes</taxon>
        <taxon>ecological metagenomes</taxon>
    </lineage>
</organism>
<dbReference type="EMBL" id="BARU01002177">
    <property type="protein sequence ID" value="GAH24930.1"/>
    <property type="molecule type" value="Genomic_DNA"/>
</dbReference>